<comment type="caution">
    <text evidence="1">The sequence shown here is derived from an EMBL/GenBank/DDBJ whole genome shotgun (WGS) entry which is preliminary data.</text>
</comment>
<proteinExistence type="predicted"/>
<name>A0AAW7N9J1_9LACO</name>
<dbReference type="Proteomes" id="UP001174888">
    <property type="component" value="Unassembled WGS sequence"/>
</dbReference>
<dbReference type="RefSeq" id="WP_301207630.1">
    <property type="nucleotide sequence ID" value="NZ_JAUIQT010000002.1"/>
</dbReference>
<dbReference type="AlphaFoldDB" id="A0AAW7N9J1"/>
<organism evidence="1 2">
    <name type="scientific">Ligilactobacillus salivarius</name>
    <dbReference type="NCBI Taxonomy" id="1624"/>
    <lineage>
        <taxon>Bacteria</taxon>
        <taxon>Bacillati</taxon>
        <taxon>Bacillota</taxon>
        <taxon>Bacilli</taxon>
        <taxon>Lactobacillales</taxon>
        <taxon>Lactobacillaceae</taxon>
        <taxon>Ligilactobacillus</taxon>
    </lineage>
</organism>
<dbReference type="EMBL" id="JAUIQT010000002">
    <property type="protein sequence ID" value="MDN4834357.1"/>
    <property type="molecule type" value="Genomic_DNA"/>
</dbReference>
<protein>
    <submittedName>
        <fullName evidence="1">Uncharacterized protein</fullName>
    </submittedName>
</protein>
<accession>A0AAW7N9J1</accession>
<reference evidence="1" key="1">
    <citation type="submission" date="2023-07" db="EMBL/GenBank/DDBJ databases">
        <title>Complete genome sequence of Ligilactobacillus salivarius SRCM217594 isolated from Gallus gallus domesticus feces.</title>
        <authorList>
            <person name="Yang H.-G."/>
            <person name="Ryu M.-S."/>
            <person name="Ha G.-S."/>
            <person name="Yang H.-J."/>
            <person name="Jeong D.-Y."/>
        </authorList>
    </citation>
    <scope>NUCLEOTIDE SEQUENCE</scope>
    <source>
        <strain evidence="1">SRCM217594</strain>
    </source>
</reference>
<gene>
    <name evidence="1" type="ORF">QYC35_09195</name>
</gene>
<sequence length="81" mass="9355">MLVLIYLFMQVTVSQNQADAFAMHYHATSNFTEHTFILWGILVLIGMIRQGIFNKITVAEDEEYNVTYQALVKEENILKAD</sequence>
<evidence type="ECO:0000313" key="2">
    <source>
        <dbReference type="Proteomes" id="UP001174888"/>
    </source>
</evidence>
<evidence type="ECO:0000313" key="1">
    <source>
        <dbReference type="EMBL" id="MDN4834357.1"/>
    </source>
</evidence>